<dbReference type="SUPFAM" id="SSF52833">
    <property type="entry name" value="Thioredoxin-like"/>
    <property type="match status" value="1"/>
</dbReference>
<dbReference type="InterPro" id="IPR036282">
    <property type="entry name" value="Glutathione-S-Trfase_C_sf"/>
</dbReference>
<dbReference type="InterPro" id="IPR004045">
    <property type="entry name" value="Glutathione_S-Trfase_N"/>
</dbReference>
<organism evidence="3 4">
    <name type="scientific">Shewanella algicola</name>
    <dbReference type="NCBI Taxonomy" id="640633"/>
    <lineage>
        <taxon>Bacteria</taxon>
        <taxon>Pseudomonadati</taxon>
        <taxon>Pseudomonadota</taxon>
        <taxon>Gammaproteobacteria</taxon>
        <taxon>Alteromonadales</taxon>
        <taxon>Shewanellaceae</taxon>
        <taxon>Shewanella</taxon>
    </lineage>
</organism>
<sequence>MITIHHLGVSQSDRIVWLMEELGLPYNIKFYQRKVEDNTAPDEYLALHPAATSPIIEDGELTLCESNAIVEYLCHKYGNGRLVIPHTDENYADYLYWMQFNSNTLTVFMAELALKESETLNSAVQKILLRRREGYYQHINNHLSKNQYLAGNSFSCADIMSVFALTTLPLFGGRTVDDLPHVKRYLADICARPAYIKAMKIAWPNI</sequence>
<evidence type="ECO:0000313" key="4">
    <source>
        <dbReference type="Proteomes" id="UP001139408"/>
    </source>
</evidence>
<dbReference type="AlphaFoldDB" id="A0A9X2CFX2"/>
<dbReference type="InterPro" id="IPR036249">
    <property type="entry name" value="Thioredoxin-like_sf"/>
</dbReference>
<feature type="domain" description="GST C-terminal" evidence="2">
    <location>
        <begin position="87"/>
        <end position="206"/>
    </location>
</feature>
<dbReference type="SFLD" id="SFLDG00358">
    <property type="entry name" value="Main_(cytGST)"/>
    <property type="match status" value="1"/>
</dbReference>
<evidence type="ECO:0000259" key="2">
    <source>
        <dbReference type="PROSITE" id="PS50405"/>
    </source>
</evidence>
<dbReference type="SUPFAM" id="SSF47616">
    <property type="entry name" value="GST C-terminal domain-like"/>
    <property type="match status" value="1"/>
</dbReference>
<evidence type="ECO:0000313" key="3">
    <source>
        <dbReference type="EMBL" id="MCL1107832.1"/>
    </source>
</evidence>
<reference evidence="3" key="1">
    <citation type="submission" date="2022-01" db="EMBL/GenBank/DDBJ databases">
        <title>Whole genome-based taxonomy of the Shewanellaceae.</title>
        <authorList>
            <person name="Martin-Rodriguez A.J."/>
        </authorList>
    </citation>
    <scope>NUCLEOTIDE SEQUENCE</scope>
    <source>
        <strain evidence="3">DSM 23803</strain>
    </source>
</reference>
<proteinExistence type="predicted"/>
<dbReference type="InterPro" id="IPR004046">
    <property type="entry name" value="GST_C"/>
</dbReference>
<protein>
    <submittedName>
        <fullName evidence="3">Glutathione S-transferase family protein</fullName>
    </submittedName>
</protein>
<evidence type="ECO:0000259" key="1">
    <source>
        <dbReference type="PROSITE" id="PS50404"/>
    </source>
</evidence>
<dbReference type="Gene3D" id="1.20.1050.10">
    <property type="match status" value="1"/>
</dbReference>
<gene>
    <name evidence="3" type="ORF">L2749_21805</name>
</gene>
<comment type="caution">
    <text evidence="3">The sequence shown here is derived from an EMBL/GenBank/DDBJ whole genome shotgun (WGS) entry which is preliminary data.</text>
</comment>
<dbReference type="EMBL" id="JAKILJ010000101">
    <property type="protein sequence ID" value="MCL1107832.1"/>
    <property type="molecule type" value="Genomic_DNA"/>
</dbReference>
<dbReference type="PANTHER" id="PTHR44051">
    <property type="entry name" value="GLUTATHIONE S-TRANSFERASE-RELATED"/>
    <property type="match status" value="1"/>
</dbReference>
<dbReference type="SFLD" id="SFLDS00019">
    <property type="entry name" value="Glutathione_Transferase_(cytos"/>
    <property type="match status" value="1"/>
</dbReference>
<dbReference type="Pfam" id="PF13409">
    <property type="entry name" value="GST_N_2"/>
    <property type="match status" value="1"/>
</dbReference>
<dbReference type="InterPro" id="IPR040079">
    <property type="entry name" value="Glutathione_S-Trfase"/>
</dbReference>
<dbReference type="PROSITE" id="PS50404">
    <property type="entry name" value="GST_NTER"/>
    <property type="match status" value="1"/>
</dbReference>
<dbReference type="Proteomes" id="UP001139408">
    <property type="component" value="Unassembled WGS sequence"/>
</dbReference>
<name>A0A9X2CFX2_9GAMM</name>
<dbReference type="Gene3D" id="3.40.30.10">
    <property type="entry name" value="Glutaredoxin"/>
    <property type="match status" value="1"/>
</dbReference>
<keyword evidence="4" id="KW-1185">Reference proteome</keyword>
<dbReference type="SFLD" id="SFLDG01150">
    <property type="entry name" value="Main.1:_Beta-like"/>
    <property type="match status" value="1"/>
</dbReference>
<accession>A0A9X2CFX2</accession>
<dbReference type="CDD" id="cd03046">
    <property type="entry name" value="GST_N_GTT1_like"/>
    <property type="match status" value="1"/>
</dbReference>
<dbReference type="PROSITE" id="PS50405">
    <property type="entry name" value="GST_CTER"/>
    <property type="match status" value="1"/>
</dbReference>
<feature type="domain" description="GST N-terminal" evidence="1">
    <location>
        <begin position="1"/>
        <end position="81"/>
    </location>
</feature>
<dbReference type="InterPro" id="IPR010987">
    <property type="entry name" value="Glutathione-S-Trfase_C-like"/>
</dbReference>
<dbReference type="RefSeq" id="WP_014611602.1">
    <property type="nucleotide sequence ID" value="NZ_BMQI01000105.1"/>
</dbReference>
<dbReference type="Pfam" id="PF00043">
    <property type="entry name" value="GST_C"/>
    <property type="match status" value="1"/>
</dbReference>
<dbReference type="PANTHER" id="PTHR44051:SF9">
    <property type="entry name" value="GLUTATHIONE S-TRANSFERASE 1"/>
    <property type="match status" value="1"/>
</dbReference>